<feature type="transmembrane region" description="Helical" evidence="2">
    <location>
        <begin position="571"/>
        <end position="594"/>
    </location>
</feature>
<protein>
    <recommendedName>
        <fullName evidence="6">Intimal thickness related receptor IRP domain-containing protein</fullName>
    </recommendedName>
</protein>
<feature type="transmembrane region" description="Helical" evidence="2">
    <location>
        <begin position="614"/>
        <end position="638"/>
    </location>
</feature>
<evidence type="ECO:0000256" key="3">
    <source>
        <dbReference type="SAM" id="SignalP"/>
    </source>
</evidence>
<keyword evidence="2" id="KW-1133">Transmembrane helix</keyword>
<sequence length="809" mass="91614">MLLRVLLLSLSFCEASSLEVHLLLPVEGNEIYTIMPFNVSVTDFSCSCLVSLDSYPSGYLIGETFLDANYDDVNFNNLYIPNEGSYQIIATFLGESNYSENFTVKGVPKIEMEFYSTQFIIDISNLINATIIPENNQELIFPVGVNITSNGAMQDAFIYKEINELQLSASLCFQEVGYFKIIFSLLGTEIIEFIEVIGISLKILGVPEVTKSDIGFDFNVEVYDYYGDNLIKEKNYYIIISLRYEGMKASGNKLDKNYEKNSINGIASFQDIKILSSGLLRIKAECKEYAAFVLSSEIESHNNLQDIALNYIDDFMTAGFPINLTISLIGEDGGFYIDKSKVDFQVQRGSIYQIINKEKKYLGENFSVTTFSGFIQMNAFFSIIGPNALNIMVESKIVKKYYFYFHRSSVVENCKLPKTTDDKFNCIIKVYNYNEIAIQDFYDDAISVYLNPADKMISDKYKIGEVLCINGEIEISDYEIDTKGEYKLVIILNGAYKITYLGSIDNPKRPFIIGVGPAVCICILVVLFIVISILLYRIDRHTRILRPLSFPIALIYPLSSIFIKQPHLRRLLLCSQLFASEITIFALIGAVYAYKNNYNQTYDKKFVAYDLKEFTIGAAGWAIAQIGIAPLFFTSFYYIGKRKIVFFNILLCTILVILAFGAIIGMALIYDPGYSNHWTANFLVFTAIDQVVTEAIYTHICYKIMPLSIKMLIKEERENRSDNKNISNHQRSLEEHKKDDKNNNETNANGEKCPIEEEKISGNGIKGDEKLAENHSVNEKNNLGESLEGNIKSDYNCVVRKNSLDGLVP</sequence>
<evidence type="ECO:0000256" key="2">
    <source>
        <dbReference type="SAM" id="Phobius"/>
    </source>
</evidence>
<feature type="compositionally biased region" description="Basic and acidic residues" evidence="1">
    <location>
        <begin position="731"/>
        <end position="743"/>
    </location>
</feature>
<evidence type="ECO:0000313" key="4">
    <source>
        <dbReference type="EMBL" id="OMJ84005.1"/>
    </source>
</evidence>
<reference evidence="4 5" key="1">
    <citation type="submission" date="2016-11" db="EMBL/GenBank/DDBJ databases">
        <title>The macronuclear genome of Stentor coeruleus: a giant cell with tiny introns.</title>
        <authorList>
            <person name="Slabodnick M."/>
            <person name="Ruby J.G."/>
            <person name="Reiff S.B."/>
            <person name="Swart E.C."/>
            <person name="Gosai S."/>
            <person name="Prabakaran S."/>
            <person name="Witkowska E."/>
            <person name="Larue G.E."/>
            <person name="Fisher S."/>
            <person name="Freeman R.M."/>
            <person name="Gunawardena J."/>
            <person name="Chu W."/>
            <person name="Stover N.A."/>
            <person name="Gregory B.D."/>
            <person name="Nowacki M."/>
            <person name="Derisi J."/>
            <person name="Roy S.W."/>
            <person name="Marshall W.F."/>
            <person name="Sood P."/>
        </authorList>
    </citation>
    <scope>NUCLEOTIDE SEQUENCE [LARGE SCALE GENOMIC DNA]</scope>
    <source>
        <strain evidence="4">WM001</strain>
    </source>
</reference>
<feature type="chain" id="PRO_5012729260" description="Intimal thickness related receptor IRP domain-containing protein" evidence="3">
    <location>
        <begin position="18"/>
        <end position="809"/>
    </location>
</feature>
<feature type="region of interest" description="Disordered" evidence="1">
    <location>
        <begin position="720"/>
        <end position="760"/>
    </location>
</feature>
<organism evidence="4 5">
    <name type="scientific">Stentor coeruleus</name>
    <dbReference type="NCBI Taxonomy" id="5963"/>
    <lineage>
        <taxon>Eukaryota</taxon>
        <taxon>Sar</taxon>
        <taxon>Alveolata</taxon>
        <taxon>Ciliophora</taxon>
        <taxon>Postciliodesmatophora</taxon>
        <taxon>Heterotrichea</taxon>
        <taxon>Heterotrichida</taxon>
        <taxon>Stentoridae</taxon>
        <taxon>Stentor</taxon>
    </lineage>
</organism>
<feature type="transmembrane region" description="Helical" evidence="2">
    <location>
        <begin position="511"/>
        <end position="536"/>
    </location>
</feature>
<keyword evidence="3" id="KW-0732">Signal</keyword>
<keyword evidence="2" id="KW-0472">Membrane</keyword>
<feature type="transmembrane region" description="Helical" evidence="2">
    <location>
        <begin position="645"/>
        <end position="670"/>
    </location>
</feature>
<proteinExistence type="predicted"/>
<keyword evidence="2" id="KW-0812">Transmembrane</keyword>
<gene>
    <name evidence="4" type="ORF">SteCoe_14995</name>
</gene>
<evidence type="ECO:0000313" key="5">
    <source>
        <dbReference type="Proteomes" id="UP000187209"/>
    </source>
</evidence>
<evidence type="ECO:0008006" key="6">
    <source>
        <dbReference type="Google" id="ProtNLM"/>
    </source>
</evidence>
<evidence type="ECO:0000256" key="1">
    <source>
        <dbReference type="SAM" id="MobiDB-lite"/>
    </source>
</evidence>
<feature type="transmembrane region" description="Helical" evidence="2">
    <location>
        <begin position="682"/>
        <end position="702"/>
    </location>
</feature>
<dbReference type="AlphaFoldDB" id="A0A1R2C4Z5"/>
<accession>A0A1R2C4Z5</accession>
<dbReference type="Proteomes" id="UP000187209">
    <property type="component" value="Unassembled WGS sequence"/>
</dbReference>
<keyword evidence="5" id="KW-1185">Reference proteome</keyword>
<dbReference type="EMBL" id="MPUH01000284">
    <property type="protein sequence ID" value="OMJ84005.1"/>
    <property type="molecule type" value="Genomic_DNA"/>
</dbReference>
<name>A0A1R2C4Z5_9CILI</name>
<feature type="signal peptide" evidence="3">
    <location>
        <begin position="1"/>
        <end position="17"/>
    </location>
</feature>
<comment type="caution">
    <text evidence="4">The sequence shown here is derived from an EMBL/GenBank/DDBJ whole genome shotgun (WGS) entry which is preliminary data.</text>
</comment>